<feature type="region of interest" description="Disordered" evidence="2">
    <location>
        <begin position="949"/>
        <end position="996"/>
    </location>
</feature>
<comment type="caution">
    <text evidence="3">The sequence shown here is derived from an EMBL/GenBank/DDBJ whole genome shotgun (WGS) entry which is preliminary data.</text>
</comment>
<proteinExistence type="predicted"/>
<accession>A0A1Q9EE55</accession>
<feature type="compositionally biased region" description="Polar residues" evidence="2">
    <location>
        <begin position="314"/>
        <end position="323"/>
    </location>
</feature>
<feature type="region of interest" description="Disordered" evidence="2">
    <location>
        <begin position="806"/>
        <end position="835"/>
    </location>
</feature>
<dbReference type="InterPro" id="IPR052109">
    <property type="entry name" value="SRRM_Domain-Containing"/>
</dbReference>
<evidence type="ECO:0000256" key="2">
    <source>
        <dbReference type="SAM" id="MobiDB-lite"/>
    </source>
</evidence>
<keyword evidence="1" id="KW-0175">Coiled coil</keyword>
<dbReference type="OrthoDB" id="425816at2759"/>
<dbReference type="AlphaFoldDB" id="A0A1Q9EE55"/>
<organism evidence="3 4">
    <name type="scientific">Symbiodinium microadriaticum</name>
    <name type="common">Dinoflagellate</name>
    <name type="synonym">Zooxanthella microadriatica</name>
    <dbReference type="NCBI Taxonomy" id="2951"/>
    <lineage>
        <taxon>Eukaryota</taxon>
        <taxon>Sar</taxon>
        <taxon>Alveolata</taxon>
        <taxon>Dinophyceae</taxon>
        <taxon>Suessiales</taxon>
        <taxon>Symbiodiniaceae</taxon>
        <taxon>Symbiodinium</taxon>
    </lineage>
</organism>
<feature type="region of interest" description="Disordered" evidence="2">
    <location>
        <begin position="45"/>
        <end position="143"/>
    </location>
</feature>
<feature type="region of interest" description="Disordered" evidence="2">
    <location>
        <begin position="1055"/>
        <end position="1114"/>
    </location>
</feature>
<dbReference type="GO" id="GO:0003729">
    <property type="term" value="F:mRNA binding"/>
    <property type="evidence" value="ECO:0007669"/>
    <property type="project" value="TreeGrafter"/>
</dbReference>
<feature type="region of interest" description="Disordered" evidence="2">
    <location>
        <begin position="250"/>
        <end position="344"/>
    </location>
</feature>
<dbReference type="PANTHER" id="PTHR34755">
    <property type="entry name" value="SERINE/ARGININE REPETITIVE MATRIX PROTEIN 3-RELATED"/>
    <property type="match status" value="1"/>
</dbReference>
<evidence type="ECO:0000313" key="4">
    <source>
        <dbReference type="Proteomes" id="UP000186817"/>
    </source>
</evidence>
<sequence length="1230" mass="135246">MRRRPVPLNATASRSACFAKQIGWPAGIVPAGAGAKVVVNPTQVASPASTPVKGGSIVQEATPSPQPPSPKDSIRPEEPPGSARLQSPDRQFASAPFDAVVRSPKADKEAAAPCSPKVQPKDDGAAEKAAATPKDSPAEPSQRKEMLVPWLLVSLLSPRSFSQKLVFSHGGATWTLEVIDGTYLHVQADCDDQGWCALGFNSKKPRMEGTDIFTFGHHPGVDLYECNISAKSTCGNCSACGTYQASARRRALGSSGRRRAPSVVSDPNRRRRTVASDPDRRRAPPVVSAPSRRRSDPSRRRTSSPSSPAAYNRTYDNCSTQVCGASGRRRGRRMHSDSSSGAWHRMHDRHVNPYFPRVHQLEFWLPEKPHGQSPVTLDTVDGIVGVALNSALLVHEHPGEGMTWLLDNCGGHGDQFGHYHYHAPPLCLLRNQGVLVPSGSWWKDIGPDAWPLDGPEVQIGWAMDGARIMSPYRGGKRVDPAVLDACHGVTDPRTGEYRYYIVLIPPFLPPCLKGALGAISGYRTLRGGSPCKRRSLFTDALREGPADRGRHLLGTGCPGHSVFEEVTAGAPFGWPYDPRMLSRNLEACPCGGAGFLLANCSSDPCLGQLFCALSLTQNVGGLPRSIAQGDVDTHVITIDGQQDLENVSYTVEDGRMKASAVRPLITGDGTDLELVPGSLYYLIMTVGSTNCGVNQNVSYHDPSALQSHVCLMTLSTMFECKPAAEWPDMAPTLSTVSSSTSTSMPSSSTVTSSSAAFTAISTTTSSAAWEWESGPSLPLSDGAQEAKPVTLALAVSFLSGAKGTQTAALSRERRSSTASSSYRNQRSVSPMSDSSEADSFLLSSLSMRGLRTPRSPSTRSKLSLLSAASCESNEVEHRRLSSCLQREQRWLRRALSEEVRRVAEMKERQASQHAWRESIEKAEQEVQERRREKSLRRWEESCKRKLLEEERQRRQGSELSAAFDRRRSQLEADRQAKEEKEAEQRERQHQQAEKRKQMLAALDEKRQEGEGDLTVLKVSKTLAILFTHGYGQDNRNSESHDQAFPVKPALEQQMEESQEARDRGVQAELTLRDQTIRERRSSREERSASVAEELCASHSPEGTEAEEDSEEAERTMVTQIGKDLKALMEKQGGNICLLSQEIEALRGTIRELVEEIGNVRTEVQELQQRWTEFIEEEEVARTEILEFRDRAYTDAMMEESEAQEMMEENENEYYTQSFNYISGLGGPSPG</sequence>
<feature type="compositionally biased region" description="Basic and acidic residues" evidence="2">
    <location>
        <begin position="1058"/>
        <end position="1087"/>
    </location>
</feature>
<keyword evidence="4" id="KW-1185">Reference proteome</keyword>
<feature type="coiled-coil region" evidence="1">
    <location>
        <begin position="1142"/>
        <end position="1212"/>
    </location>
</feature>
<evidence type="ECO:0008006" key="5">
    <source>
        <dbReference type="Google" id="ProtNLM"/>
    </source>
</evidence>
<reference evidence="3 4" key="1">
    <citation type="submission" date="2016-02" db="EMBL/GenBank/DDBJ databases">
        <title>Genome analysis of coral dinoflagellate symbionts highlights evolutionary adaptations to a symbiotic lifestyle.</title>
        <authorList>
            <person name="Aranda M."/>
            <person name="Li Y."/>
            <person name="Liew Y.J."/>
            <person name="Baumgarten S."/>
            <person name="Simakov O."/>
            <person name="Wilson M."/>
            <person name="Piel J."/>
            <person name="Ashoor H."/>
            <person name="Bougouffa S."/>
            <person name="Bajic V.B."/>
            <person name="Ryu T."/>
            <person name="Ravasi T."/>
            <person name="Bayer T."/>
            <person name="Micklem G."/>
            <person name="Kim H."/>
            <person name="Bhak J."/>
            <person name="Lajeunesse T.C."/>
            <person name="Voolstra C.R."/>
        </authorList>
    </citation>
    <scope>NUCLEOTIDE SEQUENCE [LARGE SCALE GENOMIC DNA]</scope>
    <source>
        <strain evidence="3 4">CCMP2467</strain>
    </source>
</reference>
<name>A0A1Q9EE55_SYMMI</name>
<dbReference type="EMBL" id="LSRX01000177">
    <property type="protein sequence ID" value="OLQ05710.1"/>
    <property type="molecule type" value="Genomic_DNA"/>
</dbReference>
<dbReference type="PANTHER" id="PTHR34755:SF3">
    <property type="entry name" value="SERINE_ARGININE REPETITIVE MATRIX PROTEIN 2"/>
    <property type="match status" value="1"/>
</dbReference>
<gene>
    <name evidence="3" type="ORF">AK812_SmicGene11064</name>
</gene>
<feature type="compositionally biased region" description="Basic residues" evidence="2">
    <location>
        <begin position="250"/>
        <end position="260"/>
    </location>
</feature>
<evidence type="ECO:0000256" key="1">
    <source>
        <dbReference type="SAM" id="Coils"/>
    </source>
</evidence>
<dbReference type="Proteomes" id="UP000186817">
    <property type="component" value="Unassembled WGS sequence"/>
</dbReference>
<feature type="compositionally biased region" description="Low complexity" evidence="2">
    <location>
        <begin position="816"/>
        <end position="827"/>
    </location>
</feature>
<evidence type="ECO:0000313" key="3">
    <source>
        <dbReference type="EMBL" id="OLQ05710.1"/>
    </source>
</evidence>
<protein>
    <recommendedName>
        <fullName evidence="5">YHYH domain-containing protein</fullName>
    </recommendedName>
</protein>
<feature type="compositionally biased region" description="Basic and acidic residues" evidence="2">
    <location>
        <begin position="963"/>
        <end position="996"/>
    </location>
</feature>